<proteinExistence type="predicted"/>
<feature type="region of interest" description="Disordered" evidence="1">
    <location>
        <begin position="352"/>
        <end position="381"/>
    </location>
</feature>
<dbReference type="AlphaFoldDB" id="A0A150GTP5"/>
<gene>
    <name evidence="2" type="ORF">GPECTOR_7g1092</name>
</gene>
<keyword evidence="3" id="KW-1185">Reference proteome</keyword>
<protein>
    <submittedName>
        <fullName evidence="2">Uncharacterized protein</fullName>
    </submittedName>
</protein>
<organism evidence="2 3">
    <name type="scientific">Gonium pectorale</name>
    <name type="common">Green alga</name>
    <dbReference type="NCBI Taxonomy" id="33097"/>
    <lineage>
        <taxon>Eukaryota</taxon>
        <taxon>Viridiplantae</taxon>
        <taxon>Chlorophyta</taxon>
        <taxon>core chlorophytes</taxon>
        <taxon>Chlorophyceae</taxon>
        <taxon>CS clade</taxon>
        <taxon>Chlamydomonadales</taxon>
        <taxon>Volvocaceae</taxon>
        <taxon>Gonium</taxon>
    </lineage>
</organism>
<dbReference type="EMBL" id="LSYV01000008">
    <property type="protein sequence ID" value="KXZ53199.1"/>
    <property type="molecule type" value="Genomic_DNA"/>
</dbReference>
<feature type="region of interest" description="Disordered" evidence="1">
    <location>
        <begin position="1"/>
        <end position="21"/>
    </location>
</feature>
<evidence type="ECO:0000313" key="3">
    <source>
        <dbReference type="Proteomes" id="UP000075714"/>
    </source>
</evidence>
<dbReference type="Proteomes" id="UP000075714">
    <property type="component" value="Unassembled WGS sequence"/>
</dbReference>
<accession>A0A150GTP5</accession>
<comment type="caution">
    <text evidence="2">The sequence shown here is derived from an EMBL/GenBank/DDBJ whole genome shotgun (WGS) entry which is preliminary data.</text>
</comment>
<sequence length="381" mass="37147">MRPQRPSAAAEGAPCPSAGAGANAAGSLPSAIALPPLVPAPDPWDGARGLGWLVSAAKLVSRHGWGHSNCRGSEEAPSSWGFLSLCGALRSLALGPGGLPALLTELGADSVAAALPAAASGARAEVSSLRAAVRLLPPPAVLGAGPLLPFGAAAAVLRSLAAKGSGGDTAPSAVASAAHHLSESLVAALAELAADQALEPYVRAARAETERSVGVAATVPKPAAVSQTAAVPQPSPPALCWQPPSLDATAGIGVGEVAAAVAAFSPRCAKQLARLRAAAVEAGAGPPSLSPLLTTACGILQTAVDAAALERMRVRLLAGPLLPPPGCRLWPPAVLRVCCNPACGDLTGDAASARRGSSCGAAPAARPPATAEPGTGPSARG</sequence>
<evidence type="ECO:0000256" key="1">
    <source>
        <dbReference type="SAM" id="MobiDB-lite"/>
    </source>
</evidence>
<reference evidence="3" key="1">
    <citation type="journal article" date="2016" name="Nat. Commun.">
        <title>The Gonium pectorale genome demonstrates co-option of cell cycle regulation during the evolution of multicellularity.</title>
        <authorList>
            <person name="Hanschen E.R."/>
            <person name="Marriage T.N."/>
            <person name="Ferris P.J."/>
            <person name="Hamaji T."/>
            <person name="Toyoda A."/>
            <person name="Fujiyama A."/>
            <person name="Neme R."/>
            <person name="Noguchi H."/>
            <person name="Minakuchi Y."/>
            <person name="Suzuki M."/>
            <person name="Kawai-Toyooka H."/>
            <person name="Smith D.R."/>
            <person name="Sparks H."/>
            <person name="Anderson J."/>
            <person name="Bakaric R."/>
            <person name="Luria V."/>
            <person name="Karger A."/>
            <person name="Kirschner M.W."/>
            <person name="Durand P.M."/>
            <person name="Michod R.E."/>
            <person name="Nozaki H."/>
            <person name="Olson B.J."/>
        </authorList>
    </citation>
    <scope>NUCLEOTIDE SEQUENCE [LARGE SCALE GENOMIC DNA]</scope>
    <source>
        <strain evidence="3">NIES-2863</strain>
    </source>
</reference>
<evidence type="ECO:0000313" key="2">
    <source>
        <dbReference type="EMBL" id="KXZ53199.1"/>
    </source>
</evidence>
<name>A0A150GTP5_GONPE</name>